<reference evidence="2 3" key="1">
    <citation type="submission" date="2018-12" db="EMBL/GenBank/DDBJ databases">
        <title>Persistence of Moraxella catarrhalis in Chronic Obstructive Pulmonary Disease and Regulation of the Hag/MID Adhesin.</title>
        <authorList>
            <person name="Murphy T."/>
            <person name="Zhao X."/>
            <person name="Vyas G."/>
            <person name="Aluvathingal J."/>
            <person name="Nadendla S."/>
            <person name="Tallon L."/>
            <person name="Tettelin H."/>
        </authorList>
    </citation>
    <scope>NUCLEOTIDE SEQUENCE [LARGE SCALE GENOMIC DNA]</scope>
    <source>
        <strain evidence="2 3">46P58B1</strain>
    </source>
</reference>
<proteinExistence type="predicted"/>
<feature type="transmembrane region" description="Helical" evidence="1">
    <location>
        <begin position="18"/>
        <end position="37"/>
    </location>
</feature>
<dbReference type="EMBL" id="CP034662">
    <property type="protein sequence ID" value="AZQ92698.1"/>
    <property type="molecule type" value="Genomic_DNA"/>
</dbReference>
<sequence>MPLKHAIYDDANSGVPDTTAPTCAFLALIMPLTGAVIRPHY</sequence>
<evidence type="ECO:0000313" key="3">
    <source>
        <dbReference type="Proteomes" id="UP000280228"/>
    </source>
</evidence>
<evidence type="ECO:0000256" key="1">
    <source>
        <dbReference type="SAM" id="Phobius"/>
    </source>
</evidence>
<protein>
    <submittedName>
        <fullName evidence="2">Uncharacterized protein</fullName>
    </submittedName>
</protein>
<keyword evidence="1" id="KW-0812">Transmembrane</keyword>
<accession>A0A3S9QDJ9</accession>
<organism evidence="2 3">
    <name type="scientific">Moraxella catarrhalis</name>
    <name type="common">Branhamella catarrhalis</name>
    <dbReference type="NCBI Taxonomy" id="480"/>
    <lineage>
        <taxon>Bacteria</taxon>
        <taxon>Pseudomonadati</taxon>
        <taxon>Pseudomonadota</taxon>
        <taxon>Gammaproteobacteria</taxon>
        <taxon>Moraxellales</taxon>
        <taxon>Moraxellaceae</taxon>
        <taxon>Moraxella</taxon>
    </lineage>
</organism>
<gene>
    <name evidence="2" type="ORF">EJK53_0106</name>
</gene>
<dbReference type="Proteomes" id="UP000280228">
    <property type="component" value="Chromosome"/>
</dbReference>
<keyword evidence="1" id="KW-0472">Membrane</keyword>
<name>A0A3S9QDJ9_MORCA</name>
<keyword evidence="1" id="KW-1133">Transmembrane helix</keyword>
<evidence type="ECO:0000313" key="2">
    <source>
        <dbReference type="EMBL" id="AZQ92698.1"/>
    </source>
</evidence>
<dbReference type="AlphaFoldDB" id="A0A3S9QDJ9"/>